<protein>
    <submittedName>
        <fullName evidence="1">Uncharacterized protein</fullName>
    </submittedName>
</protein>
<dbReference type="EMBL" id="FOSN01000030">
    <property type="protein sequence ID" value="SFK85317.1"/>
    <property type="molecule type" value="Genomic_DNA"/>
</dbReference>
<dbReference type="InterPro" id="IPR015424">
    <property type="entry name" value="PyrdxlP-dep_Trfase"/>
</dbReference>
<evidence type="ECO:0000313" key="2">
    <source>
        <dbReference type="Proteomes" id="UP000198755"/>
    </source>
</evidence>
<evidence type="ECO:0000313" key="1">
    <source>
        <dbReference type="EMBL" id="SFK85317.1"/>
    </source>
</evidence>
<accession>A0A1I4CYM7</accession>
<proteinExistence type="predicted"/>
<dbReference type="AlphaFoldDB" id="A0A1I4CYM7"/>
<dbReference type="Proteomes" id="UP000198755">
    <property type="component" value="Unassembled WGS sequence"/>
</dbReference>
<gene>
    <name evidence="1" type="ORF">SAMN05444581_13013</name>
</gene>
<sequence length="462" mass="50399">MNISPQRFRGPLTYDEAIAGEVCELSNLASALSERVERARSVFQEPIDLLNSDLKRAIWPRDAEAALEKCVARLRHRWLNVSSSSVNQSFRTPTAPKLIKTSTGQLISSGYERELQPVALETRCRSFFGSPPEGWTADHVVLSSGQAAMNAALHLVQSLDPRREGASLSFAHVGAYFETTELLDLFSSCIKVTARGWDAIDRGLADGPHCLVIEPVFFEDGFKKIELKDLIRKLGHAADKLRAVIFDDTLCGAPQHSGQDLRELTDLLLPVIRVNSGLKLFQGGFELANVGILTVYSPVSARLQASDIGAGVRKIRSLIGSGPTMAETAALEAPWFLSRPHTDRFQANVFANNALLASALAGKTKSFASIAHPTVDCGSGVSPFCVLTLKKSSGRTYENIEQTIGAEARLLDVLFEQGGSFGFRGHRYEVVRPEGKTPFLRVAVGSRVGWSLEGIIQLLRLI</sequence>
<dbReference type="SUPFAM" id="SSF53383">
    <property type="entry name" value="PLP-dependent transferases"/>
    <property type="match status" value="1"/>
</dbReference>
<name>A0A1I4CYM7_9HYPH</name>
<dbReference type="STRING" id="1612308.SAMN05444581_13013"/>
<keyword evidence="2" id="KW-1185">Reference proteome</keyword>
<organism evidence="1 2">
    <name type="scientific">Methylocapsa palsarum</name>
    <dbReference type="NCBI Taxonomy" id="1612308"/>
    <lineage>
        <taxon>Bacteria</taxon>
        <taxon>Pseudomonadati</taxon>
        <taxon>Pseudomonadota</taxon>
        <taxon>Alphaproteobacteria</taxon>
        <taxon>Hyphomicrobiales</taxon>
        <taxon>Beijerinckiaceae</taxon>
        <taxon>Methylocapsa</taxon>
    </lineage>
</organism>
<reference evidence="1 2" key="1">
    <citation type="submission" date="2016-10" db="EMBL/GenBank/DDBJ databases">
        <authorList>
            <person name="de Groot N.N."/>
        </authorList>
    </citation>
    <scope>NUCLEOTIDE SEQUENCE [LARGE SCALE GENOMIC DNA]</scope>
    <source>
        <strain evidence="1 2">NE2</strain>
    </source>
</reference>